<sequence length="206" mass="21072">MQRRQWPVGLLLATGLVLAGCGSDTADEPTGGPSSGAATSVPTTRTLDGGAELDDQTTTWFATFCSGVSEFQTALGSMNADTPAEAGQGMAQTGQQLTELGERLADTPPPTFDGGADYAAQTATGFQELGPALTRLGQQAGELDPDDEAAAQAWAAQVDRELTPLASSMQGLDGIDMAPDTEQALLRIPECAALSNAADPRTAPTS</sequence>
<keyword evidence="2" id="KW-0732">Signal</keyword>
<accession>A0A938YIL4</accession>
<protein>
    <submittedName>
        <fullName evidence="3">Uncharacterized protein</fullName>
    </submittedName>
</protein>
<evidence type="ECO:0000256" key="2">
    <source>
        <dbReference type="SAM" id="SignalP"/>
    </source>
</evidence>
<dbReference type="Proteomes" id="UP000663792">
    <property type="component" value="Unassembled WGS sequence"/>
</dbReference>
<feature type="chain" id="PRO_5039226605" evidence="2">
    <location>
        <begin position="20"/>
        <end position="206"/>
    </location>
</feature>
<feature type="compositionally biased region" description="Polar residues" evidence="1">
    <location>
        <begin position="36"/>
        <end position="46"/>
    </location>
</feature>
<gene>
    <name evidence="3" type="ORF">JL106_16190</name>
</gene>
<dbReference type="PROSITE" id="PS51257">
    <property type="entry name" value="PROKAR_LIPOPROTEIN"/>
    <property type="match status" value="1"/>
</dbReference>
<proteinExistence type="predicted"/>
<evidence type="ECO:0000313" key="3">
    <source>
        <dbReference type="EMBL" id="MBM9468824.1"/>
    </source>
</evidence>
<name>A0A938YIL4_9ACTN</name>
<reference evidence="3" key="1">
    <citation type="submission" date="2021-01" db="EMBL/GenBank/DDBJ databases">
        <title>YIM 132084 draft genome.</title>
        <authorList>
            <person name="An D."/>
        </authorList>
    </citation>
    <scope>NUCLEOTIDE SEQUENCE</scope>
    <source>
        <strain evidence="3">YIM 132084</strain>
    </source>
</reference>
<keyword evidence="4" id="KW-1185">Reference proteome</keyword>
<dbReference type="RefSeq" id="WP_205261785.1">
    <property type="nucleotide sequence ID" value="NZ_JAERWK010000021.1"/>
</dbReference>
<feature type="signal peptide" evidence="2">
    <location>
        <begin position="1"/>
        <end position="19"/>
    </location>
</feature>
<evidence type="ECO:0000313" key="4">
    <source>
        <dbReference type="Proteomes" id="UP000663792"/>
    </source>
</evidence>
<feature type="region of interest" description="Disordered" evidence="1">
    <location>
        <begin position="24"/>
        <end position="49"/>
    </location>
</feature>
<comment type="caution">
    <text evidence="3">The sequence shown here is derived from an EMBL/GenBank/DDBJ whole genome shotgun (WGS) entry which is preliminary data.</text>
</comment>
<dbReference type="EMBL" id="JAERWK010000021">
    <property type="protein sequence ID" value="MBM9468824.1"/>
    <property type="molecule type" value="Genomic_DNA"/>
</dbReference>
<organism evidence="3 4">
    <name type="scientific">Nakamurella leprariae</name>
    <dbReference type="NCBI Taxonomy" id="2803911"/>
    <lineage>
        <taxon>Bacteria</taxon>
        <taxon>Bacillati</taxon>
        <taxon>Actinomycetota</taxon>
        <taxon>Actinomycetes</taxon>
        <taxon>Nakamurellales</taxon>
        <taxon>Nakamurellaceae</taxon>
        <taxon>Nakamurella</taxon>
    </lineage>
</organism>
<evidence type="ECO:0000256" key="1">
    <source>
        <dbReference type="SAM" id="MobiDB-lite"/>
    </source>
</evidence>
<dbReference type="AlphaFoldDB" id="A0A938YIL4"/>